<dbReference type="Gene3D" id="1.10.10.10">
    <property type="entry name" value="Winged helix-like DNA-binding domain superfamily/Winged helix DNA-binding domain"/>
    <property type="match status" value="1"/>
</dbReference>
<dbReference type="AlphaFoldDB" id="A0A1L8UXB6"/>
<dbReference type="PANTHER" id="PTHR30185:SF18">
    <property type="entry name" value="TRANSCRIPTIONAL REGULATOR MTLR"/>
    <property type="match status" value="1"/>
</dbReference>
<keyword evidence="2" id="KW-0804">Transcription</keyword>
<gene>
    <name evidence="5" type="ORF">A5802_001534</name>
    <name evidence="4" type="ORF">EMU01_13120</name>
</gene>
<dbReference type="RefSeq" id="WP_071866848.1">
    <property type="nucleotide sequence ID" value="NZ_BJWA01000007.1"/>
</dbReference>
<dbReference type="InterPro" id="IPR036388">
    <property type="entry name" value="WH-like_DNA-bd_sf"/>
</dbReference>
<dbReference type="GeneID" id="60999782"/>
<comment type="caution">
    <text evidence="5">The sequence shown here is derived from an EMBL/GenBank/DDBJ whole genome shotgun (WGS) entry which is preliminary data.</text>
</comment>
<name>A0A1L8UXB6_ENTMU</name>
<dbReference type="Pfam" id="PF05043">
    <property type="entry name" value="Mga"/>
    <property type="match status" value="1"/>
</dbReference>
<dbReference type="Proteomes" id="UP000321175">
    <property type="component" value="Unassembled WGS sequence"/>
</dbReference>
<dbReference type="InterPro" id="IPR007737">
    <property type="entry name" value="Mga_HTH"/>
</dbReference>
<dbReference type="Gene3D" id="3.40.50.2300">
    <property type="match status" value="1"/>
</dbReference>
<dbReference type="EMBL" id="NGMS01000001">
    <property type="protein sequence ID" value="OTP27798.1"/>
    <property type="molecule type" value="Genomic_DNA"/>
</dbReference>
<evidence type="ECO:0000256" key="2">
    <source>
        <dbReference type="ARBA" id="ARBA00023163"/>
    </source>
</evidence>
<feature type="domain" description="Mga helix-turn-helix" evidence="3">
    <location>
        <begin position="84"/>
        <end position="166"/>
    </location>
</feature>
<dbReference type="EMBL" id="BJWA01000007">
    <property type="protein sequence ID" value="GEL80168.1"/>
    <property type="molecule type" value="Genomic_DNA"/>
</dbReference>
<sequence>MENLPITLQLDNQFKRQYQILNLVHKNKTNQLTINDLALDLEKSKPTLKKDIEEINQALNEQCVSLKIDHKGLLSFQYKKVMTIDSMITLLAKRTITYQIMDLLLHNVTYSTDELADALMVSRSTIFKTIRHMNNILKEFSVTITTGPLTLSGREEDIRFCFFAFYSSFGDSTIIDSDSEIDAQYLVDEGHKRDHAFLHFSHFRAALWLSIAKARWKCKKLCNLNRSIKVLIKSSKGFSSLEPLLQDYYLSRSNETLSLNETMWLYLVSLHCISYTRQSNLDDGRSYAFYREENPTVIEVIQRFLATVFPEHMIKNGTLEKMEAYLVNARLLSKMSHTYELHSPTMVTQMKARYSEIYQVWLEKLTLLKNNPLFGFVHIDYLAAALTTFHASLLMRQSYRPLRILFTIQGPPSLDDYILNEIETLFMQRSTIEFQIEHAVTKESIETYQADLVVCNYDLHLIDEQTCQIHRISNVPTIADWRLLMETITYLSLPAYLENK</sequence>
<evidence type="ECO:0000259" key="3">
    <source>
        <dbReference type="Pfam" id="PF05043"/>
    </source>
</evidence>
<dbReference type="InterPro" id="IPR050661">
    <property type="entry name" value="BglG_antiterminators"/>
</dbReference>
<dbReference type="Proteomes" id="UP000195024">
    <property type="component" value="Unassembled WGS sequence"/>
</dbReference>
<keyword evidence="7" id="KW-1185">Reference proteome</keyword>
<reference evidence="5 6" key="1">
    <citation type="submission" date="2017-05" db="EMBL/GenBank/DDBJ databases">
        <title>The Genome Sequence of Enterococcus mundtii 6B1_DIV0119.</title>
        <authorList>
            <consortium name="The Broad Institute Genomics Platform"/>
            <consortium name="The Broad Institute Genomic Center for Infectious Diseases"/>
            <person name="Earl A."/>
            <person name="Manson A."/>
            <person name="Schwartman J."/>
            <person name="Gilmore M."/>
            <person name="Abouelleil A."/>
            <person name="Cao P."/>
            <person name="Chapman S."/>
            <person name="Cusick C."/>
            <person name="Shea T."/>
            <person name="Young S."/>
            <person name="Neafsey D."/>
            <person name="Nusbaum C."/>
            <person name="Birren B."/>
        </authorList>
    </citation>
    <scope>NUCLEOTIDE SEQUENCE [LARGE SCALE GENOMIC DNA]</scope>
    <source>
        <strain evidence="5 6">6B1_DIV0119</strain>
    </source>
</reference>
<keyword evidence="1" id="KW-0805">Transcription regulation</keyword>
<organism evidence="5 6">
    <name type="scientific">Enterococcus mundtii</name>
    <dbReference type="NCBI Taxonomy" id="53346"/>
    <lineage>
        <taxon>Bacteria</taxon>
        <taxon>Bacillati</taxon>
        <taxon>Bacillota</taxon>
        <taxon>Bacilli</taxon>
        <taxon>Lactobacillales</taxon>
        <taxon>Enterococcaceae</taxon>
        <taxon>Enterococcus</taxon>
    </lineage>
</organism>
<protein>
    <recommendedName>
        <fullName evidence="3">Mga helix-turn-helix domain-containing protein</fullName>
    </recommendedName>
</protein>
<accession>A0A1L8UXB6</accession>
<evidence type="ECO:0000313" key="7">
    <source>
        <dbReference type="Proteomes" id="UP000321175"/>
    </source>
</evidence>
<evidence type="ECO:0000313" key="5">
    <source>
        <dbReference type="EMBL" id="OTP27798.1"/>
    </source>
</evidence>
<evidence type="ECO:0000313" key="4">
    <source>
        <dbReference type="EMBL" id="GEL80168.1"/>
    </source>
</evidence>
<evidence type="ECO:0000256" key="1">
    <source>
        <dbReference type="ARBA" id="ARBA00023015"/>
    </source>
</evidence>
<evidence type="ECO:0000313" key="6">
    <source>
        <dbReference type="Proteomes" id="UP000195024"/>
    </source>
</evidence>
<dbReference type="PANTHER" id="PTHR30185">
    <property type="entry name" value="CRYPTIC BETA-GLUCOSIDE BGL OPERON ANTITERMINATOR"/>
    <property type="match status" value="1"/>
</dbReference>
<reference evidence="4 7" key="2">
    <citation type="submission" date="2019-07" db="EMBL/GenBank/DDBJ databases">
        <title>Whole genome shotgun sequence of Enterococcus mundtii NBRC 100490.</title>
        <authorList>
            <person name="Hosoyama A."/>
            <person name="Uohara A."/>
            <person name="Ohji S."/>
            <person name="Ichikawa N."/>
        </authorList>
    </citation>
    <scope>NUCLEOTIDE SEQUENCE [LARGE SCALE GENOMIC DNA]</scope>
    <source>
        <strain evidence="4 7">NBRC 100490</strain>
    </source>
</reference>
<proteinExistence type="predicted"/>